<dbReference type="EMBL" id="BORT01000050">
    <property type="protein sequence ID" value="GIO51342.1"/>
    <property type="molecule type" value="Genomic_DNA"/>
</dbReference>
<dbReference type="RefSeq" id="WP_212981344.1">
    <property type="nucleotide sequence ID" value="NZ_AP025343.1"/>
</dbReference>
<evidence type="ECO:0000259" key="6">
    <source>
        <dbReference type="Pfam" id="PF08244"/>
    </source>
</evidence>
<evidence type="ECO:0008006" key="9">
    <source>
        <dbReference type="Google" id="ProtNLM"/>
    </source>
</evidence>
<protein>
    <recommendedName>
        <fullName evidence="9">Glycoside hydrolase family 32 protein</fullName>
    </recommendedName>
</protein>
<dbReference type="SUPFAM" id="SSF75005">
    <property type="entry name" value="Arabinanase/levansucrase/invertase"/>
    <property type="match status" value="1"/>
</dbReference>
<gene>
    <name evidence="7" type="ORF">J34TS1_61070</name>
</gene>
<dbReference type="InterPro" id="IPR023296">
    <property type="entry name" value="Glyco_hydro_beta-prop_sf"/>
</dbReference>
<feature type="domain" description="Glycosyl hydrolase family 32 N-terminal" evidence="5">
    <location>
        <begin position="14"/>
        <end position="331"/>
    </location>
</feature>
<reference evidence="7 8" key="1">
    <citation type="submission" date="2021-03" db="EMBL/GenBank/DDBJ databases">
        <title>Antimicrobial resistance genes in bacteria isolated from Japanese honey, and their potential for conferring macrolide and lincosamide resistance in the American foulbrood pathogen Paenibacillus larvae.</title>
        <authorList>
            <person name="Okamoto M."/>
            <person name="Kumagai M."/>
            <person name="Kanamori H."/>
            <person name="Takamatsu D."/>
        </authorList>
    </citation>
    <scope>NUCLEOTIDE SEQUENCE [LARGE SCALE GENOMIC DNA]</scope>
    <source>
        <strain evidence="7 8">J34TS1</strain>
    </source>
</reference>
<dbReference type="Gene3D" id="2.60.120.560">
    <property type="entry name" value="Exo-inulinase, domain 1"/>
    <property type="match status" value="1"/>
</dbReference>
<dbReference type="Pfam" id="PF08244">
    <property type="entry name" value="Glyco_hydro_32C"/>
    <property type="match status" value="1"/>
</dbReference>
<dbReference type="InterPro" id="IPR018053">
    <property type="entry name" value="Glyco_hydro_32_AS"/>
</dbReference>
<evidence type="ECO:0000256" key="1">
    <source>
        <dbReference type="ARBA" id="ARBA00009902"/>
    </source>
</evidence>
<feature type="domain" description="Glycosyl hydrolase family 32 C-terminal" evidence="6">
    <location>
        <begin position="336"/>
        <end position="481"/>
    </location>
</feature>
<dbReference type="CDD" id="cd18622">
    <property type="entry name" value="GH32_Inu-like"/>
    <property type="match status" value="1"/>
</dbReference>
<dbReference type="GO" id="GO:0005737">
    <property type="term" value="C:cytoplasm"/>
    <property type="evidence" value="ECO:0007669"/>
    <property type="project" value="TreeGrafter"/>
</dbReference>
<dbReference type="SMART" id="SM00640">
    <property type="entry name" value="Glyco_32"/>
    <property type="match status" value="1"/>
</dbReference>
<accession>A0A920CW96</accession>
<evidence type="ECO:0000313" key="7">
    <source>
        <dbReference type="EMBL" id="GIO51342.1"/>
    </source>
</evidence>
<evidence type="ECO:0000256" key="3">
    <source>
        <dbReference type="ARBA" id="ARBA00023295"/>
    </source>
</evidence>
<evidence type="ECO:0000256" key="4">
    <source>
        <dbReference type="RuleBase" id="RU362110"/>
    </source>
</evidence>
<dbReference type="GO" id="GO:0005987">
    <property type="term" value="P:sucrose catabolic process"/>
    <property type="evidence" value="ECO:0007669"/>
    <property type="project" value="TreeGrafter"/>
</dbReference>
<dbReference type="PANTHER" id="PTHR42800:SF1">
    <property type="entry name" value="EXOINULINASE INUD (AFU_ORTHOLOGUE AFUA_5G00480)"/>
    <property type="match status" value="1"/>
</dbReference>
<evidence type="ECO:0000256" key="2">
    <source>
        <dbReference type="ARBA" id="ARBA00022801"/>
    </source>
</evidence>
<dbReference type="InterPro" id="IPR013189">
    <property type="entry name" value="Glyco_hydro_32_C"/>
</dbReference>
<proteinExistence type="inferred from homology"/>
<organism evidence="7 8">
    <name type="scientific">Paenibacillus azoreducens</name>
    <dbReference type="NCBI Taxonomy" id="116718"/>
    <lineage>
        <taxon>Bacteria</taxon>
        <taxon>Bacillati</taxon>
        <taxon>Bacillota</taxon>
        <taxon>Bacilli</taxon>
        <taxon>Bacillales</taxon>
        <taxon>Paenibacillaceae</taxon>
        <taxon>Paenibacillus</taxon>
    </lineage>
</organism>
<dbReference type="InterPro" id="IPR013148">
    <property type="entry name" value="Glyco_hydro_32_N"/>
</dbReference>
<dbReference type="AlphaFoldDB" id="A0A920CW96"/>
<sequence length="493" mass="55209">MSVLLQDHRRGTYHFSPRHNWMNDPNGMVYFNGEYHLFYQHHPNGTTWGPMHWGHAVSRDLVAWEELPIALAPDEHGTIFSGSAVVDWNDTTGFFGGKPGLVAIFTHHSDVPGAEHPVQSQSLAYSADQGRTWTKFVENPVLRHDSYIDFRDPKVFWHEPTSQWIMILACGQSVSLYRSPNLKVWTLASEFGEGIGFHGGVWECPDLFPLPVEGEPGSGKWVMLVSIGDAPDYEEGSRTQYFTGDFDGERFMPDAYSQGHVRWLDYGRDNYAGVSWSDVPAADGRRLFIGWMSNWKYANQTPTSGWRGAMTIARELQLIRVNGETVLTQQPVRELKAYRKPVLTMRDAKAKDVSVRLAGLRLDAIEIHACAGFAEAQGSFAWKVRTGAEQETVIGYDAEAGEVYVDRRRSGIADFHPQFAGRHAASLRTGAESLELRIFVDKSSVEVFVNGGESVLTDLIYPDPNSAGLSLQTDNERLTFDAFDLFEIAVPAK</sequence>
<dbReference type="Gene3D" id="2.115.10.20">
    <property type="entry name" value="Glycosyl hydrolase domain, family 43"/>
    <property type="match status" value="1"/>
</dbReference>
<dbReference type="SUPFAM" id="SSF49899">
    <property type="entry name" value="Concanavalin A-like lectins/glucanases"/>
    <property type="match status" value="1"/>
</dbReference>
<dbReference type="InterPro" id="IPR001362">
    <property type="entry name" value="Glyco_hydro_32"/>
</dbReference>
<dbReference type="PROSITE" id="PS00609">
    <property type="entry name" value="GLYCOSYL_HYDROL_F32"/>
    <property type="match status" value="1"/>
</dbReference>
<dbReference type="GO" id="GO:0004575">
    <property type="term" value="F:sucrose alpha-glucosidase activity"/>
    <property type="evidence" value="ECO:0007669"/>
    <property type="project" value="TreeGrafter"/>
</dbReference>
<evidence type="ECO:0000259" key="5">
    <source>
        <dbReference type="Pfam" id="PF00251"/>
    </source>
</evidence>
<dbReference type="InterPro" id="IPR013320">
    <property type="entry name" value="ConA-like_dom_sf"/>
</dbReference>
<dbReference type="Pfam" id="PF00251">
    <property type="entry name" value="Glyco_hydro_32N"/>
    <property type="match status" value="1"/>
</dbReference>
<keyword evidence="2 4" id="KW-0378">Hydrolase</keyword>
<keyword evidence="3 4" id="KW-0326">Glycosidase</keyword>
<comment type="caution">
    <text evidence="7">The sequence shown here is derived from an EMBL/GenBank/DDBJ whole genome shotgun (WGS) entry which is preliminary data.</text>
</comment>
<keyword evidence="8" id="KW-1185">Reference proteome</keyword>
<dbReference type="PANTHER" id="PTHR42800">
    <property type="entry name" value="EXOINULINASE INUD (AFU_ORTHOLOGUE AFUA_5G00480)"/>
    <property type="match status" value="1"/>
</dbReference>
<comment type="similarity">
    <text evidence="1 4">Belongs to the glycosyl hydrolase 32 family.</text>
</comment>
<evidence type="ECO:0000313" key="8">
    <source>
        <dbReference type="Proteomes" id="UP000682811"/>
    </source>
</evidence>
<dbReference type="Proteomes" id="UP000682811">
    <property type="component" value="Unassembled WGS sequence"/>
</dbReference>
<name>A0A920CW96_9BACL</name>